<dbReference type="InterPro" id="IPR007197">
    <property type="entry name" value="rSAM"/>
</dbReference>
<evidence type="ECO:0000313" key="12">
    <source>
        <dbReference type="EMBL" id="RLE07074.1"/>
    </source>
</evidence>
<keyword evidence="9" id="KW-0411">Iron-sulfur</keyword>
<dbReference type="Pfam" id="PF04055">
    <property type="entry name" value="Radical_SAM"/>
    <property type="match status" value="1"/>
</dbReference>
<dbReference type="GO" id="GO:0051539">
    <property type="term" value="F:4 iron, 4 sulfur cluster binding"/>
    <property type="evidence" value="ECO:0007669"/>
    <property type="project" value="UniProtKB-KW"/>
</dbReference>
<dbReference type="GO" id="GO:0051537">
    <property type="term" value="F:2 iron, 2 sulfur cluster binding"/>
    <property type="evidence" value="ECO:0007669"/>
    <property type="project" value="UniProtKB-KW"/>
</dbReference>
<dbReference type="SUPFAM" id="SSF102114">
    <property type="entry name" value="Radical SAM enzymes"/>
    <property type="match status" value="1"/>
</dbReference>
<organism evidence="12 13">
    <name type="scientific">Aerophobetes bacterium</name>
    <dbReference type="NCBI Taxonomy" id="2030807"/>
    <lineage>
        <taxon>Bacteria</taxon>
        <taxon>Candidatus Aerophobota</taxon>
    </lineage>
</organism>
<dbReference type="CDD" id="cd01335">
    <property type="entry name" value="Radical_SAM"/>
    <property type="match status" value="1"/>
</dbReference>
<dbReference type="InterPro" id="IPR058240">
    <property type="entry name" value="rSAM_sf"/>
</dbReference>
<dbReference type="InterPro" id="IPR013785">
    <property type="entry name" value="Aldolase_TIM"/>
</dbReference>
<evidence type="ECO:0000256" key="5">
    <source>
        <dbReference type="ARBA" id="ARBA00022714"/>
    </source>
</evidence>
<evidence type="ECO:0000256" key="6">
    <source>
        <dbReference type="ARBA" id="ARBA00022723"/>
    </source>
</evidence>
<dbReference type="AlphaFoldDB" id="A0A662D3T9"/>
<evidence type="ECO:0000256" key="2">
    <source>
        <dbReference type="ARBA" id="ARBA00012236"/>
    </source>
</evidence>
<dbReference type="GO" id="GO:0046872">
    <property type="term" value="F:metal ion binding"/>
    <property type="evidence" value="ECO:0007669"/>
    <property type="project" value="UniProtKB-KW"/>
</dbReference>
<comment type="pathway">
    <text evidence="1">Cofactor biosynthesis; biotin biosynthesis; biotin from 7,8-diaminononanoate: step 2/2.</text>
</comment>
<dbReference type="PROSITE" id="PS51918">
    <property type="entry name" value="RADICAL_SAM"/>
    <property type="match status" value="1"/>
</dbReference>
<proteinExistence type="predicted"/>
<dbReference type="GO" id="GO:0009102">
    <property type="term" value="P:biotin biosynthetic process"/>
    <property type="evidence" value="ECO:0007669"/>
    <property type="project" value="UniProtKB-UniPathway"/>
</dbReference>
<dbReference type="GO" id="GO:0004076">
    <property type="term" value="F:biotin synthase activity"/>
    <property type="evidence" value="ECO:0007669"/>
    <property type="project" value="UniProtKB-EC"/>
</dbReference>
<dbReference type="PANTHER" id="PTHR22976:SF2">
    <property type="entry name" value="BIOTIN SYNTHASE, MITOCHONDRIAL"/>
    <property type="match status" value="1"/>
</dbReference>
<keyword evidence="5" id="KW-0001">2Fe-2S</keyword>
<dbReference type="SFLD" id="SFLDS00029">
    <property type="entry name" value="Radical_SAM"/>
    <property type="match status" value="1"/>
</dbReference>
<comment type="catalytic activity">
    <reaction evidence="10">
        <text>(4R,5S)-dethiobiotin + (sulfur carrier)-SH + 2 reduced [2Fe-2S]-[ferredoxin] + 2 S-adenosyl-L-methionine = (sulfur carrier)-H + biotin + 2 5'-deoxyadenosine + 2 L-methionine + 2 oxidized [2Fe-2S]-[ferredoxin]</text>
        <dbReference type="Rhea" id="RHEA:22060"/>
        <dbReference type="Rhea" id="RHEA-COMP:10000"/>
        <dbReference type="Rhea" id="RHEA-COMP:10001"/>
        <dbReference type="Rhea" id="RHEA-COMP:14737"/>
        <dbReference type="Rhea" id="RHEA-COMP:14739"/>
        <dbReference type="ChEBI" id="CHEBI:17319"/>
        <dbReference type="ChEBI" id="CHEBI:29917"/>
        <dbReference type="ChEBI" id="CHEBI:33737"/>
        <dbReference type="ChEBI" id="CHEBI:33738"/>
        <dbReference type="ChEBI" id="CHEBI:57586"/>
        <dbReference type="ChEBI" id="CHEBI:57844"/>
        <dbReference type="ChEBI" id="CHEBI:59789"/>
        <dbReference type="ChEBI" id="CHEBI:64428"/>
        <dbReference type="ChEBI" id="CHEBI:149473"/>
        <dbReference type="EC" id="2.8.1.6"/>
    </reaction>
</comment>
<evidence type="ECO:0000259" key="11">
    <source>
        <dbReference type="PROSITE" id="PS51918"/>
    </source>
</evidence>
<evidence type="ECO:0000256" key="10">
    <source>
        <dbReference type="ARBA" id="ARBA00051157"/>
    </source>
</evidence>
<keyword evidence="3" id="KW-0004">4Fe-4S</keyword>
<evidence type="ECO:0000256" key="8">
    <source>
        <dbReference type="ARBA" id="ARBA00023004"/>
    </source>
</evidence>
<gene>
    <name evidence="12" type="ORF">DRZ78_03600</name>
</gene>
<name>A0A662D3T9_UNCAE</name>
<keyword evidence="8" id="KW-0408">Iron</keyword>
<dbReference type="Gene3D" id="3.20.20.70">
    <property type="entry name" value="Aldolase class I"/>
    <property type="match status" value="1"/>
</dbReference>
<accession>A0A662D3T9</accession>
<reference evidence="12 13" key="1">
    <citation type="submission" date="2018-06" db="EMBL/GenBank/DDBJ databases">
        <title>Extensive metabolic versatility and redundancy in microbially diverse, dynamic hydrothermal sediments.</title>
        <authorList>
            <person name="Dombrowski N."/>
            <person name="Teske A."/>
            <person name="Baker B.J."/>
        </authorList>
    </citation>
    <scope>NUCLEOTIDE SEQUENCE [LARGE SCALE GENOMIC DNA]</scope>
    <source>
        <strain evidence="12">B7_G13</strain>
    </source>
</reference>
<evidence type="ECO:0000256" key="9">
    <source>
        <dbReference type="ARBA" id="ARBA00023014"/>
    </source>
</evidence>
<sequence>MKYKDVLEEARNREITREEAIYLFKETTTEERLLELLKTASYVRDKNMGREFKLWPFALSTNKGCSTNPPCRYCGQASSKIKMDISKDRIASPEEVAKAARIAEDLGFEGVQLGGGCSGHKGEEAVRDTEIVRSETNLQVFVNYGYDMSEENIKKLKKLGVKRIGCSLETVNEEIFRKIKPGDSLEERKRVANLIDSNGVGLGSGLMIGIGESYEDRVEHIFYLKGFDNLNYVYVSGFFPIPGTPMEDRPPASSIDIAKTLAITRFVHRNIDIGGSFGRDDQLQLWILAGTNIRHIHGMFQPKMNKKSFTPKFKGKITKISDRFVFINSLPIYAKMIKEAGLKPIPNAGNDEK</sequence>
<dbReference type="EMBL" id="QMPY01000123">
    <property type="protein sequence ID" value="RLE07074.1"/>
    <property type="molecule type" value="Genomic_DNA"/>
</dbReference>
<feature type="domain" description="Radical SAM core" evidence="11">
    <location>
        <begin position="50"/>
        <end position="276"/>
    </location>
</feature>
<dbReference type="UniPathway" id="UPA00078">
    <property type="reaction ID" value="UER00162"/>
</dbReference>
<evidence type="ECO:0000256" key="7">
    <source>
        <dbReference type="ARBA" id="ARBA00022756"/>
    </source>
</evidence>
<evidence type="ECO:0000256" key="1">
    <source>
        <dbReference type="ARBA" id="ARBA00004942"/>
    </source>
</evidence>
<dbReference type="SMART" id="SM00729">
    <property type="entry name" value="Elp3"/>
    <property type="match status" value="1"/>
</dbReference>
<dbReference type="EC" id="2.8.1.6" evidence="2"/>
<evidence type="ECO:0000313" key="13">
    <source>
        <dbReference type="Proteomes" id="UP000277457"/>
    </source>
</evidence>
<dbReference type="SFLD" id="SFLDG01060">
    <property type="entry name" value="BATS_domain_containing"/>
    <property type="match status" value="1"/>
</dbReference>
<keyword evidence="7" id="KW-0093">Biotin biosynthesis</keyword>
<dbReference type="PANTHER" id="PTHR22976">
    <property type="entry name" value="BIOTIN SYNTHASE"/>
    <property type="match status" value="1"/>
</dbReference>
<keyword evidence="4" id="KW-0949">S-adenosyl-L-methionine</keyword>
<keyword evidence="6" id="KW-0479">Metal-binding</keyword>
<dbReference type="InterPro" id="IPR002684">
    <property type="entry name" value="Biotin_synth/BioAB"/>
</dbReference>
<evidence type="ECO:0000256" key="3">
    <source>
        <dbReference type="ARBA" id="ARBA00022485"/>
    </source>
</evidence>
<dbReference type="InterPro" id="IPR006638">
    <property type="entry name" value="Elp3/MiaA/NifB-like_rSAM"/>
</dbReference>
<dbReference type="Proteomes" id="UP000277457">
    <property type="component" value="Unassembled WGS sequence"/>
</dbReference>
<evidence type="ECO:0000256" key="4">
    <source>
        <dbReference type="ARBA" id="ARBA00022691"/>
    </source>
</evidence>
<protein>
    <recommendedName>
        <fullName evidence="2">biotin synthase</fullName>
        <ecNumber evidence="2">2.8.1.6</ecNumber>
    </recommendedName>
</protein>
<comment type="caution">
    <text evidence="12">The sequence shown here is derived from an EMBL/GenBank/DDBJ whole genome shotgun (WGS) entry which is preliminary data.</text>
</comment>